<evidence type="ECO:0000313" key="2">
    <source>
        <dbReference type="WBParaSite" id="nRc.2.0.1.t14330-RA"/>
    </source>
</evidence>
<reference evidence="2" key="1">
    <citation type="submission" date="2022-11" db="UniProtKB">
        <authorList>
            <consortium name="WormBaseParasite"/>
        </authorList>
    </citation>
    <scope>IDENTIFICATION</scope>
</reference>
<evidence type="ECO:0000313" key="1">
    <source>
        <dbReference type="Proteomes" id="UP000887565"/>
    </source>
</evidence>
<keyword evidence="1" id="KW-1185">Reference proteome</keyword>
<accession>A0A915IKI0</accession>
<protein>
    <submittedName>
        <fullName evidence="2">Uncharacterized protein</fullName>
    </submittedName>
</protein>
<name>A0A915IKI0_ROMCU</name>
<organism evidence="1 2">
    <name type="scientific">Romanomermis culicivorax</name>
    <name type="common">Nematode worm</name>
    <dbReference type="NCBI Taxonomy" id="13658"/>
    <lineage>
        <taxon>Eukaryota</taxon>
        <taxon>Metazoa</taxon>
        <taxon>Ecdysozoa</taxon>
        <taxon>Nematoda</taxon>
        <taxon>Enoplea</taxon>
        <taxon>Dorylaimia</taxon>
        <taxon>Mermithida</taxon>
        <taxon>Mermithoidea</taxon>
        <taxon>Mermithidae</taxon>
        <taxon>Romanomermis</taxon>
    </lineage>
</organism>
<dbReference type="Proteomes" id="UP000887565">
    <property type="component" value="Unplaced"/>
</dbReference>
<sequence length="173" mass="18750">MKNNANLKTVLIGVRQAFKTLSFPVEANHLPLWANLSDKTQLSCKANLYLSGLLQFKTSTKLFSMLKKIKRNERLKIEHGFLGGAVAVPPLANDGIGETIPTRAQQTWPGSGPVDNINPTGGMLYVTTEQNSLRIKAKPLTRQSSECKGDNGAGGLRFGGLMSQILTHPLPPV</sequence>
<dbReference type="WBParaSite" id="nRc.2.0.1.t14330-RA">
    <property type="protein sequence ID" value="nRc.2.0.1.t14330-RA"/>
    <property type="gene ID" value="nRc.2.0.1.g14330"/>
</dbReference>
<proteinExistence type="predicted"/>
<dbReference type="AlphaFoldDB" id="A0A915IKI0"/>